<evidence type="ECO:0000313" key="6">
    <source>
        <dbReference type="EMBL" id="JAS77208.1"/>
    </source>
</evidence>
<dbReference type="Pfam" id="PF17146">
    <property type="entry name" value="PIN_6"/>
    <property type="match status" value="1"/>
</dbReference>
<protein>
    <submittedName>
        <fullName evidence="6">Uncharacterized protein</fullName>
    </submittedName>
</protein>
<dbReference type="PANTHER" id="PTHR12814:SF2">
    <property type="entry name" value="RNA-BINDING PROTEIN NOB1"/>
    <property type="match status" value="1"/>
</dbReference>
<dbReference type="GO" id="GO:0030490">
    <property type="term" value="P:maturation of SSU-rRNA"/>
    <property type="evidence" value="ECO:0007669"/>
    <property type="project" value="TreeGrafter"/>
</dbReference>
<sequence>FISDRALWAGWKKPMRAVVDTGYFVDRCIPQEDIAEAFIPQSVRDEIRDRLTDEYYGACCFKITVQSPAESYISEVREAVSCKHLRLSATDIDVVALALELSDSDSSQWTTPDNVGEAGRLCCLTKDNGVKQALRLFGLCSDPEFTDRRFRLRCFSCFALYDEEVDFCKECGHNTITRVTVVGEGGDERILFSKNFRFRPRILKNERGEAISSGGTRRYEQYKERLARQRKGRGELFW</sequence>
<dbReference type="SUPFAM" id="SSF144206">
    <property type="entry name" value="NOB1 zinc finger-like"/>
    <property type="match status" value="1"/>
</dbReference>
<dbReference type="GO" id="GO:0046872">
    <property type="term" value="F:metal ion binding"/>
    <property type="evidence" value="ECO:0007669"/>
    <property type="project" value="UniProtKB-KW"/>
</dbReference>
<dbReference type="Gene3D" id="3.40.50.1010">
    <property type="entry name" value="5'-nuclease"/>
    <property type="match status" value="1"/>
</dbReference>
<accession>A0A1B6HRA8</accession>
<dbReference type="InterPro" id="IPR014881">
    <property type="entry name" value="NOB1_Zn-bd"/>
</dbReference>
<keyword evidence="1" id="KW-0540">Nuclease</keyword>
<dbReference type="InterPro" id="IPR039907">
    <property type="entry name" value="NOB1"/>
</dbReference>
<evidence type="ECO:0000256" key="2">
    <source>
        <dbReference type="ARBA" id="ARBA00022723"/>
    </source>
</evidence>
<feature type="domain" description="Ribonuclease PIN" evidence="5">
    <location>
        <begin position="18"/>
        <end position="101"/>
    </location>
</feature>
<evidence type="ECO:0000259" key="4">
    <source>
        <dbReference type="Pfam" id="PF08772"/>
    </source>
</evidence>
<dbReference type="AlphaFoldDB" id="A0A1B6HRA8"/>
<dbReference type="GO" id="GO:0030688">
    <property type="term" value="C:preribosome, small subunit precursor"/>
    <property type="evidence" value="ECO:0007669"/>
    <property type="project" value="TreeGrafter"/>
</dbReference>
<dbReference type="Pfam" id="PF08772">
    <property type="entry name" value="Zn_ribbon_NOB1"/>
    <property type="match status" value="1"/>
</dbReference>
<name>A0A1B6HRA8_9HEMI</name>
<keyword evidence="2" id="KW-0479">Metal-binding</keyword>
<dbReference type="Gene3D" id="6.20.210.10">
    <property type="entry name" value="Nin one binding (NOB1), Zn-ribbon-like"/>
    <property type="match status" value="1"/>
</dbReference>
<dbReference type="GO" id="GO:0016787">
    <property type="term" value="F:hydrolase activity"/>
    <property type="evidence" value="ECO:0007669"/>
    <property type="project" value="UniProtKB-KW"/>
</dbReference>
<feature type="domain" description="Nin one binding (NOB1) Zn-ribbon-like" evidence="4">
    <location>
        <begin position="148"/>
        <end position="201"/>
    </location>
</feature>
<evidence type="ECO:0000256" key="1">
    <source>
        <dbReference type="ARBA" id="ARBA00022722"/>
    </source>
</evidence>
<feature type="non-terminal residue" evidence="6">
    <location>
        <position position="1"/>
    </location>
</feature>
<dbReference type="GO" id="GO:0004521">
    <property type="term" value="F:RNA endonuclease activity"/>
    <property type="evidence" value="ECO:0007669"/>
    <property type="project" value="TreeGrafter"/>
</dbReference>
<dbReference type="InterPro" id="IPR036283">
    <property type="entry name" value="NOB1_Zf-like_sf"/>
</dbReference>
<gene>
    <name evidence="6" type="ORF">g.56639</name>
</gene>
<keyword evidence="3" id="KW-0378">Hydrolase</keyword>
<evidence type="ECO:0000256" key="3">
    <source>
        <dbReference type="ARBA" id="ARBA00022801"/>
    </source>
</evidence>
<dbReference type="PANTHER" id="PTHR12814">
    <property type="entry name" value="RNA-BINDING PROTEIN NOB1"/>
    <property type="match status" value="1"/>
</dbReference>
<reference evidence="6" key="1">
    <citation type="submission" date="2015-11" db="EMBL/GenBank/DDBJ databases">
        <title>De novo transcriptome assembly of four potential Pierce s Disease insect vectors from Arizona vineyards.</title>
        <authorList>
            <person name="Tassone E.E."/>
        </authorList>
    </citation>
    <scope>NUCLEOTIDE SEQUENCE</scope>
</reference>
<proteinExistence type="predicted"/>
<dbReference type="EMBL" id="GECU01030498">
    <property type="protein sequence ID" value="JAS77208.1"/>
    <property type="molecule type" value="Transcribed_RNA"/>
</dbReference>
<evidence type="ECO:0000259" key="5">
    <source>
        <dbReference type="Pfam" id="PF17146"/>
    </source>
</evidence>
<dbReference type="InterPro" id="IPR033411">
    <property type="entry name" value="Ribonuclease_PIN"/>
</dbReference>
<organism evidence="6">
    <name type="scientific">Homalodisca liturata</name>
    <dbReference type="NCBI Taxonomy" id="320908"/>
    <lineage>
        <taxon>Eukaryota</taxon>
        <taxon>Metazoa</taxon>
        <taxon>Ecdysozoa</taxon>
        <taxon>Arthropoda</taxon>
        <taxon>Hexapoda</taxon>
        <taxon>Insecta</taxon>
        <taxon>Pterygota</taxon>
        <taxon>Neoptera</taxon>
        <taxon>Paraneoptera</taxon>
        <taxon>Hemiptera</taxon>
        <taxon>Auchenorrhyncha</taxon>
        <taxon>Membracoidea</taxon>
        <taxon>Cicadellidae</taxon>
        <taxon>Cicadellinae</taxon>
        <taxon>Proconiini</taxon>
        <taxon>Homalodisca</taxon>
    </lineage>
</organism>